<keyword evidence="5" id="KW-0645">Protease</keyword>
<dbReference type="SMART" id="SM00382">
    <property type="entry name" value="AAA"/>
    <property type="match status" value="1"/>
</dbReference>
<dbReference type="Proteomes" id="UP000696294">
    <property type="component" value="Unassembled WGS sequence"/>
</dbReference>
<dbReference type="InterPro" id="IPR001270">
    <property type="entry name" value="ClpA/B"/>
</dbReference>
<keyword evidence="5" id="KW-0378">Hydrolase</keyword>
<evidence type="ECO:0000256" key="3">
    <source>
        <dbReference type="SAM" id="MobiDB-lite"/>
    </source>
</evidence>
<dbReference type="SUPFAM" id="SSF52540">
    <property type="entry name" value="P-loop containing nucleoside triphosphate hydrolases"/>
    <property type="match status" value="1"/>
</dbReference>
<dbReference type="GO" id="GO:0008233">
    <property type="term" value="F:peptidase activity"/>
    <property type="evidence" value="ECO:0007669"/>
    <property type="project" value="UniProtKB-KW"/>
</dbReference>
<organism evidence="5 6">
    <name type="scientific">Nonomuraea composti</name>
    <dbReference type="NCBI Taxonomy" id="2720023"/>
    <lineage>
        <taxon>Bacteria</taxon>
        <taxon>Bacillati</taxon>
        <taxon>Actinomycetota</taxon>
        <taxon>Actinomycetes</taxon>
        <taxon>Streptosporangiales</taxon>
        <taxon>Streptosporangiaceae</taxon>
        <taxon>Nonomuraea</taxon>
    </lineage>
</organism>
<feature type="region of interest" description="Disordered" evidence="3">
    <location>
        <begin position="1"/>
        <end position="25"/>
    </location>
</feature>
<evidence type="ECO:0000259" key="4">
    <source>
        <dbReference type="SMART" id="SM00382"/>
    </source>
</evidence>
<accession>A0ABX1B1L2</accession>
<comment type="caution">
    <text evidence="5">The sequence shown here is derived from an EMBL/GenBank/DDBJ whole genome shotgun (WGS) entry which is preliminary data.</text>
</comment>
<feature type="domain" description="AAA+ ATPase" evidence="4">
    <location>
        <begin position="379"/>
        <end position="526"/>
    </location>
</feature>
<dbReference type="InterPro" id="IPR003959">
    <property type="entry name" value="ATPase_AAA_core"/>
</dbReference>
<protein>
    <submittedName>
        <fullName evidence="5">ATP-dependent Clp protease ATP-binding subunit</fullName>
    </submittedName>
</protein>
<dbReference type="PANTHER" id="PTHR11638">
    <property type="entry name" value="ATP-DEPENDENT CLP PROTEASE"/>
    <property type="match status" value="1"/>
</dbReference>
<gene>
    <name evidence="5" type="ORF">HCN51_20025</name>
</gene>
<keyword evidence="2 5" id="KW-0067">ATP-binding</keyword>
<keyword evidence="1" id="KW-0547">Nucleotide-binding</keyword>
<dbReference type="GO" id="GO:0005524">
    <property type="term" value="F:ATP binding"/>
    <property type="evidence" value="ECO:0007669"/>
    <property type="project" value="UniProtKB-KW"/>
</dbReference>
<dbReference type="EMBL" id="JAATEP010000013">
    <property type="protein sequence ID" value="NJP91718.1"/>
    <property type="molecule type" value="Genomic_DNA"/>
</dbReference>
<dbReference type="PRINTS" id="PR00300">
    <property type="entry name" value="CLPPROTEASEA"/>
</dbReference>
<evidence type="ECO:0000313" key="6">
    <source>
        <dbReference type="Proteomes" id="UP000696294"/>
    </source>
</evidence>
<dbReference type="InterPro" id="IPR027417">
    <property type="entry name" value="P-loop_NTPase"/>
</dbReference>
<dbReference type="GO" id="GO:0006508">
    <property type="term" value="P:proteolysis"/>
    <property type="evidence" value="ECO:0007669"/>
    <property type="project" value="UniProtKB-KW"/>
</dbReference>
<dbReference type="CDD" id="cd19499">
    <property type="entry name" value="RecA-like_ClpB_Hsp104-like"/>
    <property type="match status" value="1"/>
</dbReference>
<proteinExistence type="predicted"/>
<reference evidence="5 6" key="1">
    <citation type="submission" date="2020-03" db="EMBL/GenBank/DDBJ databases">
        <title>WGS of actinomycetes isolated from Thailand.</title>
        <authorList>
            <person name="Thawai C."/>
        </authorList>
    </citation>
    <scope>NUCLEOTIDE SEQUENCE [LARGE SCALE GENOMIC DNA]</scope>
    <source>
        <strain evidence="5 6">FMUSA5-5</strain>
    </source>
</reference>
<keyword evidence="6" id="KW-1185">Reference proteome</keyword>
<name>A0ABX1B1L2_9ACTN</name>
<evidence type="ECO:0000313" key="5">
    <source>
        <dbReference type="EMBL" id="NJP91718.1"/>
    </source>
</evidence>
<dbReference type="InterPro" id="IPR050130">
    <property type="entry name" value="ClpA_ClpB"/>
</dbReference>
<dbReference type="Pfam" id="PF07724">
    <property type="entry name" value="AAA_2"/>
    <property type="match status" value="1"/>
</dbReference>
<dbReference type="Gene3D" id="3.40.50.300">
    <property type="entry name" value="P-loop containing nucleotide triphosphate hydrolases"/>
    <property type="match status" value="1"/>
</dbReference>
<dbReference type="RefSeq" id="WP_168011048.1">
    <property type="nucleotide sequence ID" value="NZ_JAATEP010000013.1"/>
</dbReference>
<dbReference type="PANTHER" id="PTHR11638:SF18">
    <property type="entry name" value="HEAT SHOCK PROTEIN 104"/>
    <property type="match status" value="1"/>
</dbReference>
<evidence type="ECO:0000256" key="2">
    <source>
        <dbReference type="ARBA" id="ARBA00022840"/>
    </source>
</evidence>
<feature type="region of interest" description="Disordered" evidence="3">
    <location>
        <begin position="112"/>
        <end position="132"/>
    </location>
</feature>
<sequence length="660" mass="71952">MTAHPSGHAARHTSGHPAEGSAGQADAEAAFSAAPWLARAYMEIHRRRHLILYGNVEDRILWDNDHVPFRHAVRALLVTAGFLAIGEYDLVDGLTFPDPRSEQLLRRHLGGRADPAAQDAPDPPRGSRAGGSVDRLRRRVQNAQDVRVRAPAEMLAVALPMLTQHEAATALVMHAADLVIGTGLPAGDEYRSHLAHLRRLFAEAAMATAATGEELHNTVILVCHDIVTLPEALCHRNPHVAAVQVGLPDSAERVNYLVKTLPRFHGGDTLAPEALHGVAATIGNLTEGMSITEIDALRATSLTARLPVSSAKELIVRHRFGLREDPWERLDQDKVAGAEKILGARVIGQPAAVRAVADVLCNARVGIGFTDEDSPATRPTGVFFFVGPTGVGKTELAKALASLVFDDEAALRRFDMSEFSQEHASERLTGAPPGYVGHEQGGVLTNWVRERPFSVILFDEIEKANPKIFDKFLQIIDDGRLTDGQGRTAYFSHSIVIFTSNVGAGDLRPGIVGPAPAAQPSYQQVEAHFREAVETYLTRELRRPELLGRLGNGVVVFDILRPEMIGEIVDKFLDQLADSARRKGFEVVFQRGLIKREVVAAVMKDGAVLGARQIRSPLLERWVRTPLTRWIIDNAPEPGTRLWVHGDASAPPFTVHPVVE</sequence>
<dbReference type="InterPro" id="IPR003593">
    <property type="entry name" value="AAA+_ATPase"/>
</dbReference>
<evidence type="ECO:0000256" key="1">
    <source>
        <dbReference type="ARBA" id="ARBA00022741"/>
    </source>
</evidence>
<dbReference type="Gene3D" id="1.10.8.60">
    <property type="match status" value="1"/>
</dbReference>